<reference evidence="2" key="1">
    <citation type="submission" date="2019-08" db="EMBL/GenBank/DDBJ databases">
        <title>The genome of the North American firefly Photinus pyralis.</title>
        <authorList>
            <consortium name="Photinus pyralis genome working group"/>
            <person name="Fallon T.R."/>
            <person name="Sander Lower S.E."/>
            <person name="Weng J.-K."/>
        </authorList>
    </citation>
    <scope>NUCLEOTIDE SEQUENCE</scope>
    <source>
        <strain evidence="2">TRF0915ILg1</strain>
        <tissue evidence="2">Whole body</tissue>
    </source>
</reference>
<name>A0A8K0D7P2_IGNLU</name>
<accession>A0A8K0D7P2</accession>
<dbReference type="EMBL" id="VTPC01003503">
    <property type="protein sequence ID" value="KAF2898431.1"/>
    <property type="molecule type" value="Genomic_DNA"/>
</dbReference>
<feature type="region of interest" description="Disordered" evidence="1">
    <location>
        <begin position="178"/>
        <end position="203"/>
    </location>
</feature>
<comment type="caution">
    <text evidence="2">The sequence shown here is derived from an EMBL/GenBank/DDBJ whole genome shotgun (WGS) entry which is preliminary data.</text>
</comment>
<evidence type="ECO:0000256" key="1">
    <source>
        <dbReference type="SAM" id="MobiDB-lite"/>
    </source>
</evidence>
<dbReference type="Proteomes" id="UP000801492">
    <property type="component" value="Unassembled WGS sequence"/>
</dbReference>
<gene>
    <name evidence="2" type="ORF">ILUMI_07741</name>
</gene>
<evidence type="ECO:0000313" key="3">
    <source>
        <dbReference type="Proteomes" id="UP000801492"/>
    </source>
</evidence>
<protein>
    <submittedName>
        <fullName evidence="2">Uncharacterized protein</fullName>
    </submittedName>
</protein>
<dbReference type="OrthoDB" id="6749511at2759"/>
<proteinExistence type="predicted"/>
<evidence type="ECO:0000313" key="2">
    <source>
        <dbReference type="EMBL" id="KAF2898431.1"/>
    </source>
</evidence>
<organism evidence="2 3">
    <name type="scientific">Ignelater luminosus</name>
    <name type="common">Cucubano</name>
    <name type="synonym">Pyrophorus luminosus</name>
    <dbReference type="NCBI Taxonomy" id="2038154"/>
    <lineage>
        <taxon>Eukaryota</taxon>
        <taxon>Metazoa</taxon>
        <taxon>Ecdysozoa</taxon>
        <taxon>Arthropoda</taxon>
        <taxon>Hexapoda</taxon>
        <taxon>Insecta</taxon>
        <taxon>Pterygota</taxon>
        <taxon>Neoptera</taxon>
        <taxon>Endopterygota</taxon>
        <taxon>Coleoptera</taxon>
        <taxon>Polyphaga</taxon>
        <taxon>Elateriformia</taxon>
        <taxon>Elateroidea</taxon>
        <taxon>Elateridae</taxon>
        <taxon>Agrypninae</taxon>
        <taxon>Pyrophorini</taxon>
        <taxon>Ignelater</taxon>
    </lineage>
</organism>
<dbReference type="AlphaFoldDB" id="A0A8K0D7P2"/>
<keyword evidence="3" id="KW-1185">Reference proteome</keyword>
<sequence>MAGKPELSAATGVQNVVVYVSDGNFAQAYAVGQQNVAPFNTQAPHNGTMAYSNPSHSMATVVGSSKGFPEKMQLLKPPDYPPNGQLVNGSAGYFPNNAQAVISQNGFPQSCTTNVINNIAGYQNINVNNSAVLNQTNFTGTSIKNVVNYGGNNTEVLSGERQAGPGRPELKVREDCDNREGYSSADSGYVSVMGGEGPSQSARCDSVRSEAAESSCSSLSSADEGLVVVQPQGSEMVVYDGSVSVRPGGVVLAVGPPGTPQAQSPAAPLIRTVSGPQPPSVTVPFGWKRLLNNGVIVYIR</sequence>